<dbReference type="AlphaFoldDB" id="A0A9N9SCN0"/>
<keyword evidence="3" id="KW-1185">Reference proteome</keyword>
<sequence>MFKQLVTNMKHKNMSLFKNYDQLYPSYCAPRKFLAEVKSPRANLKVSNDFHTTSRTSSDMKTSKLFATHENSFAFNVITKHNLNKLQYKVSEEVFTLQAFNNLLDRNWRECAAEDIMNAFENVRKYCIVNNIPLSDMRFNKLVDGLMDNCEKLSDENLISLLGCISEYPLCENFDAHNFHDIWSCLDDICCWKMVNWDIDKCFIVANIWYKMNLGKLCDFIFILIDRLSKKAENLSKDQLVNVLFYFNVCRRRAVDFEYEYAIEKQIRNMNVDEMAIVSMGYFKTKTRIKILGIIEAMVQKVTEDSKDIHEIALTAILKVVRYSKPTKLVKEIHEMLDRLSFEVERLSNLCCLHIMLMNTGLQVIHKNSLQKSCEKLILDITNEDKIRLKDIERILNVLSMFNYDPKTNPDIFQASYLELHKQSRLAELSAYPRCLVCALNYLSLCNIYSYELMDRILDVDHIEQTYGKSSKMLPRELLSLDCSITIECPEYNGNRLPPRLKYKGAKWLAEYTPSYDQWKKITRSDKLVLDTIDTVKLIVKDSNLFYVGHVLPHFSRSDIIVCKNKETGKFVEPNGFENYVLGDVMFPCEDSSLEWFAIVVVGWNNTVRDSSNLLGNMLMKRRQLEKIGYKPVFVIWNEFMNLPPDLKYRYISEKLK</sequence>
<protein>
    <recommendedName>
        <fullName evidence="1">RAP domain-containing protein</fullName>
    </recommendedName>
</protein>
<dbReference type="OrthoDB" id="10064757at2759"/>
<evidence type="ECO:0000259" key="1">
    <source>
        <dbReference type="PROSITE" id="PS51286"/>
    </source>
</evidence>
<evidence type="ECO:0000313" key="2">
    <source>
        <dbReference type="EMBL" id="CAG9815090.1"/>
    </source>
</evidence>
<name>A0A9N9SCN0_PHACE</name>
<organism evidence="2 3">
    <name type="scientific">Phaedon cochleariae</name>
    <name type="common">Mustard beetle</name>
    <dbReference type="NCBI Taxonomy" id="80249"/>
    <lineage>
        <taxon>Eukaryota</taxon>
        <taxon>Metazoa</taxon>
        <taxon>Ecdysozoa</taxon>
        <taxon>Arthropoda</taxon>
        <taxon>Hexapoda</taxon>
        <taxon>Insecta</taxon>
        <taxon>Pterygota</taxon>
        <taxon>Neoptera</taxon>
        <taxon>Endopterygota</taxon>
        <taxon>Coleoptera</taxon>
        <taxon>Polyphaga</taxon>
        <taxon>Cucujiformia</taxon>
        <taxon>Chrysomeloidea</taxon>
        <taxon>Chrysomelidae</taxon>
        <taxon>Chrysomelinae</taxon>
        <taxon>Chrysomelini</taxon>
        <taxon>Phaedon</taxon>
    </lineage>
</organism>
<gene>
    <name evidence="2" type="ORF">PHAECO_LOCUS2226</name>
</gene>
<dbReference type="PROSITE" id="PS51286">
    <property type="entry name" value="RAP"/>
    <property type="match status" value="1"/>
</dbReference>
<dbReference type="InterPro" id="IPR013584">
    <property type="entry name" value="RAP"/>
</dbReference>
<reference evidence="2" key="2">
    <citation type="submission" date="2022-10" db="EMBL/GenBank/DDBJ databases">
        <authorList>
            <consortium name="ENA_rothamsted_submissions"/>
            <consortium name="culmorum"/>
            <person name="King R."/>
        </authorList>
    </citation>
    <scope>NUCLEOTIDE SEQUENCE</scope>
</reference>
<feature type="domain" description="RAP" evidence="1">
    <location>
        <begin position="597"/>
        <end position="654"/>
    </location>
</feature>
<dbReference type="Proteomes" id="UP001153737">
    <property type="component" value="Chromosome 11"/>
</dbReference>
<evidence type="ECO:0000313" key="3">
    <source>
        <dbReference type="Proteomes" id="UP001153737"/>
    </source>
</evidence>
<reference evidence="2" key="1">
    <citation type="submission" date="2022-01" db="EMBL/GenBank/DDBJ databases">
        <authorList>
            <person name="King R."/>
        </authorList>
    </citation>
    <scope>NUCLEOTIDE SEQUENCE</scope>
</reference>
<dbReference type="EMBL" id="OU896717">
    <property type="protein sequence ID" value="CAG9815090.1"/>
    <property type="molecule type" value="Genomic_DNA"/>
</dbReference>
<dbReference type="SMART" id="SM00952">
    <property type="entry name" value="RAP"/>
    <property type="match status" value="1"/>
</dbReference>
<proteinExistence type="predicted"/>
<accession>A0A9N9SCN0</accession>